<dbReference type="InterPro" id="IPR015590">
    <property type="entry name" value="Aldehyde_DH_dom"/>
</dbReference>
<gene>
    <name evidence="4" type="ORF">DAX92_28800</name>
</gene>
<feature type="domain" description="Aldehyde dehydrogenase" evidence="3">
    <location>
        <begin position="19"/>
        <end position="254"/>
    </location>
</feature>
<dbReference type="GO" id="GO:0009450">
    <property type="term" value="P:gamma-aminobutyric acid catabolic process"/>
    <property type="evidence" value="ECO:0007669"/>
    <property type="project" value="TreeGrafter"/>
</dbReference>
<protein>
    <submittedName>
        <fullName evidence="4">Succinate-semialdehyde dehydrogenase (NADP(+))</fullName>
    </submittedName>
</protein>
<dbReference type="InterPro" id="IPR050740">
    <property type="entry name" value="Aldehyde_DH_Superfamily"/>
</dbReference>
<evidence type="ECO:0000313" key="4">
    <source>
        <dbReference type="EMBL" id="PUF21315.1"/>
    </source>
</evidence>
<evidence type="ECO:0000259" key="3">
    <source>
        <dbReference type="Pfam" id="PF00171"/>
    </source>
</evidence>
<evidence type="ECO:0000313" key="5">
    <source>
        <dbReference type="Proteomes" id="UP000251540"/>
    </source>
</evidence>
<comment type="similarity">
    <text evidence="1">Belongs to the aldehyde dehydrogenase family.</text>
</comment>
<dbReference type="Pfam" id="PF00171">
    <property type="entry name" value="Aldedh"/>
    <property type="match status" value="1"/>
</dbReference>
<reference evidence="4 5" key="1">
    <citation type="submission" date="2018-04" db="EMBL/GenBank/DDBJ databases">
        <title>Whole genome sequencing of Salmonella enterica.</title>
        <authorList>
            <person name="Bell R."/>
        </authorList>
    </citation>
    <scope>NUCLEOTIDE SEQUENCE [LARGE SCALE GENOMIC DNA]</scope>
    <source>
        <strain evidence="4 5">CFSAN058609</strain>
    </source>
</reference>
<dbReference type="Proteomes" id="UP000251540">
    <property type="component" value="Unassembled WGS sequence"/>
</dbReference>
<keyword evidence="2" id="KW-0560">Oxidoreductase</keyword>
<dbReference type="PANTHER" id="PTHR43353:SF5">
    <property type="entry name" value="SUCCINATE-SEMIALDEHYDE DEHYDROGENASE, MITOCHONDRIAL"/>
    <property type="match status" value="1"/>
</dbReference>
<accession>A0A7Z1PWR7</accession>
<dbReference type="GO" id="GO:0004777">
    <property type="term" value="F:succinate-semialdehyde dehydrogenase (NAD+) activity"/>
    <property type="evidence" value="ECO:0007669"/>
    <property type="project" value="TreeGrafter"/>
</dbReference>
<dbReference type="InterPro" id="IPR016161">
    <property type="entry name" value="Ald_DH/histidinol_DH"/>
</dbReference>
<evidence type="ECO:0000256" key="2">
    <source>
        <dbReference type="ARBA" id="ARBA00023002"/>
    </source>
</evidence>
<dbReference type="FunFam" id="3.40.605.10:FF:000005">
    <property type="entry name" value="Succinate-semialdehyde dehydrogenase I"/>
    <property type="match status" value="1"/>
</dbReference>
<dbReference type="PANTHER" id="PTHR43353">
    <property type="entry name" value="SUCCINATE-SEMIALDEHYDE DEHYDROGENASE, MITOCHONDRIAL"/>
    <property type="match status" value="1"/>
</dbReference>
<proteinExistence type="inferred from homology"/>
<dbReference type="GO" id="GO:0005829">
    <property type="term" value="C:cytosol"/>
    <property type="evidence" value="ECO:0007669"/>
    <property type="project" value="TreeGrafter"/>
</dbReference>
<dbReference type="EMBL" id="QARP01000111">
    <property type="protein sequence ID" value="PUF21315.1"/>
    <property type="molecule type" value="Genomic_DNA"/>
</dbReference>
<dbReference type="AlphaFoldDB" id="A0A7Z1PWR7"/>
<name>A0A7Z1PWR7_SALET</name>
<dbReference type="SUPFAM" id="SSF53720">
    <property type="entry name" value="ALDH-like"/>
    <property type="match status" value="1"/>
</dbReference>
<sequence length="254" mass="27430">MQLNDPTLFRQQALIDGQWRNANCGEMIAVINPASGQRLGNVPKMGADETREAIDAASRALPAWRALTAKERACILRRWFNLMMENQDDLARLMTLEQGKPLAEAKGEISYAASFIEWFAEEGKRIYGDTIPGHQADKRLIVIKQPVGVTAAITPWNFPSAMITRKAGPALAAGCTMVLKPASQTPYSALALAELAMRAGIPSGVFSVITGSAGAIGNELTSNPLVRKLSFTGSTETGRQLMAQCARDIKKVSL</sequence>
<feature type="non-terminal residue" evidence="4">
    <location>
        <position position="254"/>
    </location>
</feature>
<dbReference type="Gene3D" id="3.40.605.10">
    <property type="entry name" value="Aldehyde Dehydrogenase, Chain A, domain 1"/>
    <property type="match status" value="1"/>
</dbReference>
<evidence type="ECO:0000256" key="1">
    <source>
        <dbReference type="ARBA" id="ARBA00009986"/>
    </source>
</evidence>
<dbReference type="RefSeq" id="WP_154714115.1">
    <property type="nucleotide sequence ID" value="NZ_QARP01000111.1"/>
</dbReference>
<dbReference type="InterPro" id="IPR016162">
    <property type="entry name" value="Ald_DH_N"/>
</dbReference>
<comment type="caution">
    <text evidence="4">The sequence shown here is derived from an EMBL/GenBank/DDBJ whole genome shotgun (WGS) entry which is preliminary data.</text>
</comment>
<organism evidence="4 5">
    <name type="scientific">Salmonella enterica I</name>
    <dbReference type="NCBI Taxonomy" id="59201"/>
    <lineage>
        <taxon>Bacteria</taxon>
        <taxon>Pseudomonadati</taxon>
        <taxon>Pseudomonadota</taxon>
        <taxon>Gammaproteobacteria</taxon>
        <taxon>Enterobacterales</taxon>
        <taxon>Enterobacteriaceae</taxon>
        <taxon>Salmonella</taxon>
    </lineage>
</organism>